<evidence type="ECO:0000256" key="1">
    <source>
        <dbReference type="SAM" id="Coils"/>
    </source>
</evidence>
<feature type="transmembrane region" description="Helical" evidence="2">
    <location>
        <begin position="12"/>
        <end position="32"/>
    </location>
</feature>
<reference evidence="3" key="1">
    <citation type="submission" date="2019-08" db="EMBL/GenBank/DDBJ databases">
        <authorList>
            <person name="Kucharzyk K."/>
            <person name="Murdoch R.W."/>
            <person name="Higgins S."/>
            <person name="Loffler F."/>
        </authorList>
    </citation>
    <scope>NUCLEOTIDE SEQUENCE</scope>
</reference>
<evidence type="ECO:0000256" key="2">
    <source>
        <dbReference type="SAM" id="Phobius"/>
    </source>
</evidence>
<sequence>MLEWINNNQGFVMVVLTAVYVIATIAICLFNYKSAQATREQVAESARQFEETNRAFVTVYADFIRNGLFVLCVSNSGNKPAKEINVNIGEEYFKNIKQEFLPNVEKFVKSNFMLGLEQKFYLTLGGLLDYEKLSNESMFLELTYQDDKRKYSEKIEIRLKEIAWSLNYTSPITDIQHDIKKQRENVEKLADNLEKIRRKIEDCVTSR</sequence>
<dbReference type="AlphaFoldDB" id="A0A644YHZ4"/>
<protein>
    <submittedName>
        <fullName evidence="3">Uncharacterized protein</fullName>
    </submittedName>
</protein>
<feature type="coiled-coil region" evidence="1">
    <location>
        <begin position="172"/>
        <end position="206"/>
    </location>
</feature>
<name>A0A644YHZ4_9ZZZZ</name>
<organism evidence="3">
    <name type="scientific">bioreactor metagenome</name>
    <dbReference type="NCBI Taxonomy" id="1076179"/>
    <lineage>
        <taxon>unclassified sequences</taxon>
        <taxon>metagenomes</taxon>
        <taxon>ecological metagenomes</taxon>
    </lineage>
</organism>
<proteinExistence type="predicted"/>
<dbReference type="EMBL" id="VSSQ01005114">
    <property type="protein sequence ID" value="MPM27907.1"/>
    <property type="molecule type" value="Genomic_DNA"/>
</dbReference>
<keyword evidence="2" id="KW-0812">Transmembrane</keyword>
<comment type="caution">
    <text evidence="3">The sequence shown here is derived from an EMBL/GenBank/DDBJ whole genome shotgun (WGS) entry which is preliminary data.</text>
</comment>
<evidence type="ECO:0000313" key="3">
    <source>
        <dbReference type="EMBL" id="MPM27907.1"/>
    </source>
</evidence>
<gene>
    <name evidence="3" type="ORF">SDC9_74422</name>
</gene>
<keyword evidence="1" id="KW-0175">Coiled coil</keyword>
<accession>A0A644YHZ4</accession>
<keyword evidence="2" id="KW-0472">Membrane</keyword>
<keyword evidence="2" id="KW-1133">Transmembrane helix</keyword>